<accession>A0A507QS75</accession>
<name>A0A507QS75_MONPU</name>
<organism evidence="1 2">
    <name type="scientific">Monascus purpureus</name>
    <name type="common">Red mold</name>
    <name type="synonym">Monascus anka</name>
    <dbReference type="NCBI Taxonomy" id="5098"/>
    <lineage>
        <taxon>Eukaryota</taxon>
        <taxon>Fungi</taxon>
        <taxon>Dikarya</taxon>
        <taxon>Ascomycota</taxon>
        <taxon>Pezizomycotina</taxon>
        <taxon>Eurotiomycetes</taxon>
        <taxon>Eurotiomycetidae</taxon>
        <taxon>Eurotiales</taxon>
        <taxon>Aspergillaceae</taxon>
        <taxon>Monascus</taxon>
    </lineage>
</organism>
<keyword evidence="2" id="KW-1185">Reference proteome</keyword>
<dbReference type="AlphaFoldDB" id="A0A507QS75"/>
<gene>
    <name evidence="1" type="ORF">MPDQ_007561</name>
</gene>
<reference evidence="1 2" key="1">
    <citation type="submission" date="2019-06" db="EMBL/GenBank/DDBJ databases">
        <title>Wine fermentation using esterase from Monascus purpureus.</title>
        <authorList>
            <person name="Geng C."/>
            <person name="Zhang Y."/>
        </authorList>
    </citation>
    <scope>NUCLEOTIDE SEQUENCE [LARGE SCALE GENOMIC DNA]</scope>
    <source>
        <strain evidence="1">HQ1</strain>
    </source>
</reference>
<dbReference type="Proteomes" id="UP000319663">
    <property type="component" value="Unassembled WGS sequence"/>
</dbReference>
<protein>
    <submittedName>
        <fullName evidence="1">Uncharacterized protein</fullName>
    </submittedName>
</protein>
<comment type="caution">
    <text evidence="1">The sequence shown here is derived from an EMBL/GenBank/DDBJ whole genome shotgun (WGS) entry which is preliminary data.</text>
</comment>
<proteinExistence type="predicted"/>
<sequence>MPRNWGAVDFVDFVDFMDFMDFMRQTATAPTVVYQKYTHPDPSSSLERLSTPIPRACTEEMDYQEGYVKETYTDEQYVETDTQGDVYEEDIQQEYVEEYVEEGY</sequence>
<evidence type="ECO:0000313" key="1">
    <source>
        <dbReference type="EMBL" id="TQB71520.1"/>
    </source>
</evidence>
<dbReference type="EMBL" id="VIFY01000080">
    <property type="protein sequence ID" value="TQB71520.1"/>
    <property type="molecule type" value="Genomic_DNA"/>
</dbReference>
<evidence type="ECO:0000313" key="2">
    <source>
        <dbReference type="Proteomes" id="UP000319663"/>
    </source>
</evidence>